<accession>A0A1S3PC25</accession>
<dbReference type="GeneID" id="106584420"/>
<dbReference type="GO" id="GO:0005737">
    <property type="term" value="C:cytoplasm"/>
    <property type="evidence" value="ECO:0007669"/>
    <property type="project" value="TreeGrafter"/>
</dbReference>
<organism evidence="3 4">
    <name type="scientific">Salmo salar</name>
    <name type="common">Atlantic salmon</name>
    <dbReference type="NCBI Taxonomy" id="8030"/>
    <lineage>
        <taxon>Eukaryota</taxon>
        <taxon>Metazoa</taxon>
        <taxon>Chordata</taxon>
        <taxon>Craniata</taxon>
        <taxon>Vertebrata</taxon>
        <taxon>Euteleostomi</taxon>
        <taxon>Actinopterygii</taxon>
        <taxon>Neopterygii</taxon>
        <taxon>Teleostei</taxon>
        <taxon>Protacanthopterygii</taxon>
        <taxon>Salmoniformes</taxon>
        <taxon>Salmonidae</taxon>
        <taxon>Salmoninae</taxon>
        <taxon>Salmo</taxon>
    </lineage>
</organism>
<reference evidence="4" key="1">
    <citation type="submission" date="2025-08" db="UniProtKB">
        <authorList>
            <consortium name="RefSeq"/>
        </authorList>
    </citation>
    <scope>IDENTIFICATION</scope>
</reference>
<dbReference type="KEGG" id="sasa:106584420"/>
<dbReference type="InterPro" id="IPR007573">
    <property type="entry name" value="QWRF"/>
</dbReference>
<protein>
    <submittedName>
        <fullName evidence="4">HAUS augmin-like complex subunit 8 isoform X1</fullName>
    </submittedName>
</protein>
<evidence type="ECO:0000256" key="2">
    <source>
        <dbReference type="SAM" id="MobiDB-lite"/>
    </source>
</evidence>
<feature type="region of interest" description="Disordered" evidence="2">
    <location>
        <begin position="38"/>
        <end position="119"/>
    </location>
</feature>
<dbReference type="AlphaFoldDB" id="A0A1S3PC25"/>
<dbReference type="Pfam" id="PF04484">
    <property type="entry name" value="QWRF"/>
    <property type="match status" value="1"/>
</dbReference>
<name>A0A1S3PC25_SALSA</name>
<dbReference type="PANTHER" id="PTHR31807:SF37">
    <property type="entry name" value="HAUS AUGMIN-LIKE COMPLEX SUBUNIT 8"/>
    <property type="match status" value="1"/>
</dbReference>
<dbReference type="Proteomes" id="UP001652741">
    <property type="component" value="Chromosome ssa23"/>
</dbReference>
<dbReference type="GO" id="GO:0005880">
    <property type="term" value="C:nuclear microtubule"/>
    <property type="evidence" value="ECO:0007669"/>
    <property type="project" value="TreeGrafter"/>
</dbReference>
<dbReference type="RefSeq" id="XP_014025203.2">
    <property type="nucleotide sequence ID" value="XM_014169728.2"/>
</dbReference>
<keyword evidence="3" id="KW-1185">Reference proteome</keyword>
<feature type="compositionally biased region" description="Polar residues" evidence="2">
    <location>
        <begin position="85"/>
        <end position="97"/>
    </location>
</feature>
<dbReference type="GO" id="GO:0008017">
    <property type="term" value="F:microtubule binding"/>
    <property type="evidence" value="ECO:0007669"/>
    <property type="project" value="TreeGrafter"/>
</dbReference>
<dbReference type="GO" id="GO:0005813">
    <property type="term" value="C:centrosome"/>
    <property type="evidence" value="ECO:0007669"/>
    <property type="project" value="TreeGrafter"/>
</dbReference>
<dbReference type="GO" id="GO:0051225">
    <property type="term" value="P:spindle assembly"/>
    <property type="evidence" value="ECO:0007669"/>
    <property type="project" value="TreeGrafter"/>
</dbReference>
<gene>
    <name evidence="4" type="primary">haus8</name>
</gene>
<evidence type="ECO:0000313" key="3">
    <source>
        <dbReference type="Proteomes" id="UP001652741"/>
    </source>
</evidence>
<dbReference type="GO" id="GO:0007098">
    <property type="term" value="P:centrosome cycle"/>
    <property type="evidence" value="ECO:0007669"/>
    <property type="project" value="TreeGrafter"/>
</dbReference>
<proteinExistence type="inferred from homology"/>
<comment type="similarity">
    <text evidence="1">Belongs to the QWRF family.</text>
</comment>
<feature type="compositionally biased region" description="Low complexity" evidence="2">
    <location>
        <begin position="39"/>
        <end position="69"/>
    </location>
</feature>
<dbReference type="PANTHER" id="PTHR31807">
    <property type="entry name" value="AUGMIN FAMILY MEMBER"/>
    <property type="match status" value="1"/>
</dbReference>
<dbReference type="CTD" id="93323"/>
<evidence type="ECO:0000313" key="4">
    <source>
        <dbReference type="RefSeq" id="XP_014025203.2"/>
    </source>
</evidence>
<evidence type="ECO:0000256" key="1">
    <source>
        <dbReference type="ARBA" id="ARBA00010016"/>
    </source>
</evidence>
<sequence>MASRRVSSVPKSQKRTLGDSKRLRVYVFVIFSSKAVIENSNSNNSGTGNTSKPKGNSSGNGNKTKSGGTIVKSRYLQPVEKAPLTKNNSLTNESTLVSPRPASPKPGSVKPRVGSPARRSMAPQSLHIPTPMMSSVLEPSQLGRSILQSTILDGHCLRPDFDVSAIKDKTVLQNAAVEPERNDEHEKRLLEMQTFLLAYLTAKMENNSHKLKAEAEGRIIAVMEEEELLRKEVHEKKRQYLLLEKNKQLDDLLDLQITALTPVADAAKQFTQEYKSFATAVDTTRHELPVKNFYIDGDRMTFLDKATASLKESEEVLLQCTQGAHHGNEKSAECLRGVKTAAQDISKQLSGGFSELLELSSLVSRQTVQIQQALEEEQLGLTRVQELYCPKQ</sequence>